<dbReference type="EMBL" id="CP008941">
    <property type="protein sequence ID" value="AIK95923.1"/>
    <property type="molecule type" value="Genomic_DNA"/>
</dbReference>
<dbReference type="InterPro" id="IPR009057">
    <property type="entry name" value="Homeodomain-like_sf"/>
</dbReference>
<dbReference type="Pfam" id="PF01527">
    <property type="entry name" value="HTH_Tnp_1"/>
    <property type="match status" value="1"/>
</dbReference>
<gene>
    <name evidence="1" type="ORF">ID47_02995</name>
</gene>
<dbReference type="GO" id="GO:0003677">
    <property type="term" value="F:DNA binding"/>
    <property type="evidence" value="ECO:0007669"/>
    <property type="project" value="InterPro"/>
</dbReference>
<dbReference type="InterPro" id="IPR002514">
    <property type="entry name" value="Transposase_8"/>
</dbReference>
<evidence type="ECO:0000313" key="2">
    <source>
        <dbReference type="Proteomes" id="UP000028926"/>
    </source>
</evidence>
<reference evidence="1 2" key="1">
    <citation type="submission" date="2014-07" db="EMBL/GenBank/DDBJ databases">
        <title>Comparative genomic insights into amoeba endosymbionts belonging to the families of Holosporaceae and Candidatus Midichloriaceae within Rickettsiales.</title>
        <authorList>
            <person name="Wang Z."/>
            <person name="Wu M."/>
        </authorList>
    </citation>
    <scope>NUCLEOTIDE SEQUENCE [LARGE SCALE GENOMIC DNA]</scope>
    <source>
        <strain evidence="1">PRA3</strain>
    </source>
</reference>
<organism evidence="1 2">
    <name type="scientific">Candidatus Odyssella acanthamoebae</name>
    <dbReference type="NCBI Taxonomy" id="91604"/>
    <lineage>
        <taxon>Bacteria</taxon>
        <taxon>Pseudomonadati</taxon>
        <taxon>Pseudomonadota</taxon>
        <taxon>Alphaproteobacteria</taxon>
        <taxon>Holosporales</taxon>
        <taxon>Candidatus Paracaedibacteraceae</taxon>
        <taxon>Candidatus Odyssella</taxon>
    </lineage>
</organism>
<dbReference type="KEGG" id="paca:ID47_02995"/>
<dbReference type="GO" id="GO:0004803">
    <property type="term" value="F:transposase activity"/>
    <property type="evidence" value="ECO:0007669"/>
    <property type="project" value="InterPro"/>
</dbReference>
<name>A0A077AWC0_9PROT</name>
<dbReference type="OrthoDB" id="7473113at2"/>
<dbReference type="STRING" id="91604.ID47_02995"/>
<dbReference type="HOGENOM" id="CLU_1881957_0_0_5"/>
<proteinExistence type="predicted"/>
<dbReference type="eggNOG" id="ENOG503168R">
    <property type="taxonomic scope" value="Bacteria"/>
</dbReference>
<accession>A0A077AWC0</accession>
<protein>
    <submittedName>
        <fullName evidence="1">Uncharacterized protein</fullName>
    </submittedName>
</protein>
<dbReference type="SUPFAM" id="SSF46689">
    <property type="entry name" value="Homeodomain-like"/>
    <property type="match status" value="1"/>
</dbReference>
<dbReference type="Gene3D" id="1.10.10.60">
    <property type="entry name" value="Homeodomain-like"/>
    <property type="match status" value="1"/>
</dbReference>
<keyword evidence="2" id="KW-1185">Reference proteome</keyword>
<dbReference type="RefSeq" id="WP_038463600.1">
    <property type="nucleotide sequence ID" value="NZ_CP008941.1"/>
</dbReference>
<sequence>MAKNLGGRPSKYKPEFCIRAVDLMRQGYTKTSVAAELDISKDTLYEWVKEYPEFSDAIARGEIFAQAHLEKLGLMGMNDPKFNARVWEFWMKNRCRDDWNNTQDHNVKVTLTDADVIERANQRVKELQQKKGEGK</sequence>
<evidence type="ECO:0000313" key="1">
    <source>
        <dbReference type="EMBL" id="AIK95923.1"/>
    </source>
</evidence>
<dbReference type="Proteomes" id="UP000028926">
    <property type="component" value="Chromosome"/>
</dbReference>
<dbReference type="AlphaFoldDB" id="A0A077AWC0"/>
<dbReference type="GO" id="GO:0006313">
    <property type="term" value="P:DNA transposition"/>
    <property type="evidence" value="ECO:0007669"/>
    <property type="project" value="InterPro"/>
</dbReference>